<sequence>MCKSLRERLNPGAEGRQGSSLCSRNPRIPHGVSSLSSVSVSRGRLLHLRIREDHDHPHLLRSRIYGPAGHGHEDHPETLVAEAHPFPEL</sequence>
<name>A0A151MHR7_ALLMI</name>
<evidence type="ECO:0000256" key="1">
    <source>
        <dbReference type="SAM" id="MobiDB-lite"/>
    </source>
</evidence>
<dbReference type="EMBL" id="AKHW03006164">
    <property type="protein sequence ID" value="KYO23940.1"/>
    <property type="molecule type" value="Genomic_DNA"/>
</dbReference>
<reference evidence="2 3" key="1">
    <citation type="journal article" date="2012" name="Genome Biol.">
        <title>Sequencing three crocodilian genomes to illuminate the evolution of archosaurs and amniotes.</title>
        <authorList>
            <person name="St John J.A."/>
            <person name="Braun E.L."/>
            <person name="Isberg S.R."/>
            <person name="Miles L.G."/>
            <person name="Chong A.Y."/>
            <person name="Gongora J."/>
            <person name="Dalzell P."/>
            <person name="Moran C."/>
            <person name="Bed'hom B."/>
            <person name="Abzhanov A."/>
            <person name="Burgess S.C."/>
            <person name="Cooksey A.M."/>
            <person name="Castoe T.A."/>
            <person name="Crawford N.G."/>
            <person name="Densmore L.D."/>
            <person name="Drew J.C."/>
            <person name="Edwards S.V."/>
            <person name="Faircloth B.C."/>
            <person name="Fujita M.K."/>
            <person name="Greenwold M.J."/>
            <person name="Hoffmann F.G."/>
            <person name="Howard J.M."/>
            <person name="Iguchi T."/>
            <person name="Janes D.E."/>
            <person name="Khan S.Y."/>
            <person name="Kohno S."/>
            <person name="de Koning A.J."/>
            <person name="Lance S.L."/>
            <person name="McCarthy F.M."/>
            <person name="McCormack J.E."/>
            <person name="Merchant M.E."/>
            <person name="Peterson D.G."/>
            <person name="Pollock D.D."/>
            <person name="Pourmand N."/>
            <person name="Raney B.J."/>
            <person name="Roessler K.A."/>
            <person name="Sanford J.R."/>
            <person name="Sawyer R.H."/>
            <person name="Schmidt C.J."/>
            <person name="Triplett E.W."/>
            <person name="Tuberville T.D."/>
            <person name="Venegas-Anaya M."/>
            <person name="Howard J.T."/>
            <person name="Jarvis E.D."/>
            <person name="Guillette L.J.Jr."/>
            <person name="Glenn T.C."/>
            <person name="Green R.E."/>
            <person name="Ray D.A."/>
        </authorList>
    </citation>
    <scope>NUCLEOTIDE SEQUENCE [LARGE SCALE GENOMIC DNA]</scope>
    <source>
        <strain evidence="2">KSC_2009_1</strain>
    </source>
</reference>
<protein>
    <submittedName>
        <fullName evidence="2">Uncharacterized protein</fullName>
    </submittedName>
</protein>
<keyword evidence="3" id="KW-1185">Reference proteome</keyword>
<evidence type="ECO:0000313" key="2">
    <source>
        <dbReference type="EMBL" id="KYO23940.1"/>
    </source>
</evidence>
<feature type="region of interest" description="Disordered" evidence="1">
    <location>
        <begin position="61"/>
        <end position="89"/>
    </location>
</feature>
<feature type="region of interest" description="Disordered" evidence="1">
    <location>
        <begin position="1"/>
        <end position="40"/>
    </location>
</feature>
<organism evidence="2 3">
    <name type="scientific">Alligator mississippiensis</name>
    <name type="common">American alligator</name>
    <dbReference type="NCBI Taxonomy" id="8496"/>
    <lineage>
        <taxon>Eukaryota</taxon>
        <taxon>Metazoa</taxon>
        <taxon>Chordata</taxon>
        <taxon>Craniata</taxon>
        <taxon>Vertebrata</taxon>
        <taxon>Euteleostomi</taxon>
        <taxon>Archelosauria</taxon>
        <taxon>Archosauria</taxon>
        <taxon>Crocodylia</taxon>
        <taxon>Alligatoridae</taxon>
        <taxon>Alligatorinae</taxon>
        <taxon>Alligator</taxon>
    </lineage>
</organism>
<evidence type="ECO:0000313" key="3">
    <source>
        <dbReference type="Proteomes" id="UP000050525"/>
    </source>
</evidence>
<dbReference type="Proteomes" id="UP000050525">
    <property type="component" value="Unassembled WGS sequence"/>
</dbReference>
<gene>
    <name evidence="2" type="ORF">Y1Q_0015907</name>
</gene>
<proteinExistence type="predicted"/>
<comment type="caution">
    <text evidence="2">The sequence shown here is derived from an EMBL/GenBank/DDBJ whole genome shotgun (WGS) entry which is preliminary data.</text>
</comment>
<accession>A0A151MHR7</accession>
<dbReference type="AlphaFoldDB" id="A0A151MHR7"/>
<feature type="compositionally biased region" description="Low complexity" evidence="1">
    <location>
        <begin position="30"/>
        <end position="40"/>
    </location>
</feature>